<dbReference type="Proteomes" id="UP000016960">
    <property type="component" value="Unassembled WGS sequence"/>
</dbReference>
<name>U5DI81_9CHRO</name>
<dbReference type="AlphaFoldDB" id="U5DI81"/>
<dbReference type="EMBL" id="ASSJ01000073">
    <property type="protein sequence ID" value="ERN40642.1"/>
    <property type="molecule type" value="Genomic_DNA"/>
</dbReference>
<protein>
    <submittedName>
        <fullName evidence="1">Uncharacterized protein</fullName>
    </submittedName>
</protein>
<keyword evidence="2" id="KW-1185">Reference proteome</keyword>
<dbReference type="InParanoid" id="U5DI81"/>
<organism evidence="1 2">
    <name type="scientific">Rubidibacter lacunae KORDI 51-2</name>
    <dbReference type="NCBI Taxonomy" id="582515"/>
    <lineage>
        <taxon>Bacteria</taxon>
        <taxon>Bacillati</taxon>
        <taxon>Cyanobacteriota</taxon>
        <taxon>Cyanophyceae</taxon>
        <taxon>Oscillatoriophycideae</taxon>
        <taxon>Chroococcales</taxon>
        <taxon>Aphanothecaceae</taxon>
        <taxon>Rubidibacter</taxon>
    </lineage>
</organism>
<comment type="caution">
    <text evidence="1">The sequence shown here is derived from an EMBL/GenBank/DDBJ whole genome shotgun (WGS) entry which is preliminary data.</text>
</comment>
<gene>
    <name evidence="1" type="ORF">KR51_00028350</name>
</gene>
<sequence length="67" mass="7101">MGRVGIALSRPSGSVYKPPAAPLTAANSRKHNHFAFYARTMRNTKMFAAAPASAAQSSLRVSVPLQS</sequence>
<evidence type="ECO:0000313" key="2">
    <source>
        <dbReference type="Proteomes" id="UP000016960"/>
    </source>
</evidence>
<dbReference type="STRING" id="582515.KR51_00028350"/>
<evidence type="ECO:0000313" key="1">
    <source>
        <dbReference type="EMBL" id="ERN40642.1"/>
    </source>
</evidence>
<reference evidence="1 2" key="1">
    <citation type="submission" date="2013-05" db="EMBL/GenBank/DDBJ databases">
        <title>Draft genome sequence of Rubidibacter lacunae KORDI 51-2.</title>
        <authorList>
            <person name="Choi D.H."/>
            <person name="Noh J.H."/>
            <person name="Kwon K.-K."/>
            <person name="Lee J.-H."/>
            <person name="Ryu J.-Y."/>
        </authorList>
    </citation>
    <scope>NUCLEOTIDE SEQUENCE [LARGE SCALE GENOMIC DNA]</scope>
    <source>
        <strain evidence="1 2">KORDI 51-2</strain>
    </source>
</reference>
<proteinExistence type="predicted"/>
<accession>U5DI81</accession>